<evidence type="ECO:0000256" key="1">
    <source>
        <dbReference type="SAM" id="MobiDB-lite"/>
    </source>
</evidence>
<evidence type="ECO:0000313" key="2">
    <source>
        <dbReference type="EMBL" id="MPC08369.1"/>
    </source>
</evidence>
<organism evidence="2 3">
    <name type="scientific">Portunus trituberculatus</name>
    <name type="common">Swimming crab</name>
    <name type="synonym">Neptunus trituberculatus</name>
    <dbReference type="NCBI Taxonomy" id="210409"/>
    <lineage>
        <taxon>Eukaryota</taxon>
        <taxon>Metazoa</taxon>
        <taxon>Ecdysozoa</taxon>
        <taxon>Arthropoda</taxon>
        <taxon>Crustacea</taxon>
        <taxon>Multicrustacea</taxon>
        <taxon>Malacostraca</taxon>
        <taxon>Eumalacostraca</taxon>
        <taxon>Eucarida</taxon>
        <taxon>Decapoda</taxon>
        <taxon>Pleocyemata</taxon>
        <taxon>Brachyura</taxon>
        <taxon>Eubrachyura</taxon>
        <taxon>Portunoidea</taxon>
        <taxon>Portunidae</taxon>
        <taxon>Portuninae</taxon>
        <taxon>Portunus</taxon>
    </lineage>
</organism>
<dbReference type="Proteomes" id="UP000324222">
    <property type="component" value="Unassembled WGS sequence"/>
</dbReference>
<name>A0A5B7CFN7_PORTR</name>
<keyword evidence="3" id="KW-1185">Reference proteome</keyword>
<feature type="compositionally biased region" description="Polar residues" evidence="1">
    <location>
        <begin position="80"/>
        <end position="89"/>
    </location>
</feature>
<gene>
    <name evidence="2" type="ORF">E2C01_000955</name>
</gene>
<proteinExistence type="predicted"/>
<feature type="region of interest" description="Disordered" evidence="1">
    <location>
        <begin position="80"/>
        <end position="109"/>
    </location>
</feature>
<evidence type="ECO:0000313" key="3">
    <source>
        <dbReference type="Proteomes" id="UP000324222"/>
    </source>
</evidence>
<protein>
    <submittedName>
        <fullName evidence="2">Uncharacterized protein</fullName>
    </submittedName>
</protein>
<comment type="caution">
    <text evidence="2">The sequence shown here is derived from an EMBL/GenBank/DDBJ whole genome shotgun (WGS) entry which is preliminary data.</text>
</comment>
<dbReference type="AlphaFoldDB" id="A0A5B7CFN7"/>
<accession>A0A5B7CFN7</accession>
<sequence>MRTVLYPRRFLPNIRQGELAQNFIDNTNSCRQAPVWLICVVKRLPCSLKLMRNVERPFKRNLILHTTQTTLVFVRYGNEGPSQPHSRVQSPVRHCRHGDHLTTQPLSSP</sequence>
<reference evidence="2 3" key="1">
    <citation type="submission" date="2019-05" db="EMBL/GenBank/DDBJ databases">
        <title>Another draft genome of Portunus trituberculatus and its Hox gene families provides insights of decapod evolution.</title>
        <authorList>
            <person name="Jeong J.-H."/>
            <person name="Song I."/>
            <person name="Kim S."/>
            <person name="Choi T."/>
            <person name="Kim D."/>
            <person name="Ryu S."/>
            <person name="Kim W."/>
        </authorList>
    </citation>
    <scope>NUCLEOTIDE SEQUENCE [LARGE SCALE GENOMIC DNA]</scope>
    <source>
        <tissue evidence="2">Muscle</tissue>
    </source>
</reference>
<dbReference type="EMBL" id="VSRR010000026">
    <property type="protein sequence ID" value="MPC08369.1"/>
    <property type="molecule type" value="Genomic_DNA"/>
</dbReference>